<dbReference type="PANTHER" id="PTHR46361:SF3">
    <property type="entry name" value="ELECTRON CARRIER_ PROTEIN DISULFIDE OXIDOREDUCTASE"/>
    <property type="match status" value="1"/>
</dbReference>
<proteinExistence type="predicted"/>
<evidence type="ECO:0000259" key="1">
    <source>
        <dbReference type="Pfam" id="PF04784"/>
    </source>
</evidence>
<reference evidence="2" key="1">
    <citation type="submission" date="2023-02" db="EMBL/GenBank/DDBJ databases">
        <title>Genome of Flavobacteriaceae gen. nov. sp. strain F89.</title>
        <authorList>
            <person name="Wang Y."/>
        </authorList>
    </citation>
    <scope>NUCLEOTIDE SEQUENCE</scope>
    <source>
        <strain evidence="2">F89</strain>
    </source>
</reference>
<feature type="domain" description="DUF547" evidence="1">
    <location>
        <begin position="103"/>
        <end position="207"/>
    </location>
</feature>
<dbReference type="InterPro" id="IPR006869">
    <property type="entry name" value="DUF547"/>
</dbReference>
<dbReference type="Pfam" id="PF04784">
    <property type="entry name" value="DUF547"/>
    <property type="match status" value="1"/>
</dbReference>
<organism evidence="2 3">
    <name type="scientific">Cerina litoralis</name>
    <dbReference type="NCBI Taxonomy" id="2874477"/>
    <lineage>
        <taxon>Bacteria</taxon>
        <taxon>Pseudomonadati</taxon>
        <taxon>Bacteroidota</taxon>
        <taxon>Flavobacteriia</taxon>
        <taxon>Flavobacteriales</taxon>
        <taxon>Flavobacteriaceae</taxon>
        <taxon>Cerina</taxon>
    </lineage>
</organism>
<accession>A0AAE3EYK5</accession>
<dbReference type="PANTHER" id="PTHR46361">
    <property type="entry name" value="ELECTRON CARRIER/ PROTEIN DISULFIDE OXIDOREDUCTASE"/>
    <property type="match status" value="1"/>
</dbReference>
<keyword evidence="3" id="KW-1185">Reference proteome</keyword>
<sequence length="268" mass="30639">MKKVVITASILLFVGAIVYANNRFGLLSMAGLYGKGLPHKTVKGSLAYAPEISTKNIDHSEWTELLKKYVTDEGQVDYKGFLQDKNKLDDYLNALATQVPTNDWTVQEQLAYYINLYNAQTVNLILMNYPLKSIKDIDGPWTGDFIKIGRKELSLGALEHSILRKMNEPRIHFAINCASASCPKLLNEAYTSEKLDEQLEDATSGFINSDNNTISKDKLELSRIFKWYKDDFIKGELIQFIDPYTEVKIDPNAKIRYKEYDWSLNEQD</sequence>
<dbReference type="RefSeq" id="WP_317903827.1">
    <property type="nucleotide sequence ID" value="NZ_JAIRBC010000040.1"/>
</dbReference>
<dbReference type="AlphaFoldDB" id="A0AAE3EYK5"/>
<name>A0AAE3EYK5_9FLAO</name>
<evidence type="ECO:0000313" key="3">
    <source>
        <dbReference type="Proteomes" id="UP001200642"/>
    </source>
</evidence>
<protein>
    <submittedName>
        <fullName evidence="2">DUF547 domain-containing protein</fullName>
    </submittedName>
</protein>
<dbReference type="Proteomes" id="UP001200642">
    <property type="component" value="Unassembled WGS sequence"/>
</dbReference>
<evidence type="ECO:0000313" key="2">
    <source>
        <dbReference type="EMBL" id="MCG2462693.1"/>
    </source>
</evidence>
<comment type="caution">
    <text evidence="2">The sequence shown here is derived from an EMBL/GenBank/DDBJ whole genome shotgun (WGS) entry which is preliminary data.</text>
</comment>
<gene>
    <name evidence="2" type="ORF">K8352_18165</name>
</gene>
<dbReference type="EMBL" id="JAIRBC010000040">
    <property type="protein sequence ID" value="MCG2462693.1"/>
    <property type="molecule type" value="Genomic_DNA"/>
</dbReference>